<dbReference type="SMART" id="SM00355">
    <property type="entry name" value="ZnF_C2H2"/>
    <property type="match status" value="3"/>
</dbReference>
<feature type="domain" description="C2H2-type" evidence="7">
    <location>
        <begin position="4"/>
        <end position="29"/>
    </location>
</feature>
<dbReference type="InterPro" id="IPR018957">
    <property type="entry name" value="Znf_C3HC4_RING-type"/>
</dbReference>
<evidence type="ECO:0000256" key="1">
    <source>
        <dbReference type="ARBA" id="ARBA00022723"/>
    </source>
</evidence>
<feature type="region of interest" description="Disordered" evidence="5">
    <location>
        <begin position="80"/>
        <end position="137"/>
    </location>
</feature>
<feature type="compositionally biased region" description="Polar residues" evidence="5">
    <location>
        <begin position="123"/>
        <end position="132"/>
    </location>
</feature>
<evidence type="ECO:0008006" key="10">
    <source>
        <dbReference type="Google" id="ProtNLM"/>
    </source>
</evidence>
<evidence type="ECO:0000256" key="2">
    <source>
        <dbReference type="ARBA" id="ARBA00022771"/>
    </source>
</evidence>
<dbReference type="AlphaFoldDB" id="A0A4V6S133"/>
<feature type="compositionally biased region" description="Low complexity" evidence="5">
    <location>
        <begin position="195"/>
        <end position="204"/>
    </location>
</feature>
<dbReference type="InterPro" id="IPR013083">
    <property type="entry name" value="Znf_RING/FYVE/PHD"/>
</dbReference>
<dbReference type="Pfam" id="PF00097">
    <property type="entry name" value="zf-C3HC4"/>
    <property type="match status" value="1"/>
</dbReference>
<keyword evidence="9" id="KW-1185">Reference proteome</keyword>
<dbReference type="InterPro" id="IPR013087">
    <property type="entry name" value="Znf_C2H2_type"/>
</dbReference>
<evidence type="ECO:0000313" key="8">
    <source>
        <dbReference type="EMBL" id="THH02953.1"/>
    </source>
</evidence>
<gene>
    <name evidence="8" type="ORF">EW145_g6659</name>
</gene>
<protein>
    <recommendedName>
        <fullName evidence="10">RING-type domain-containing protein</fullName>
    </recommendedName>
</protein>
<evidence type="ECO:0000256" key="3">
    <source>
        <dbReference type="ARBA" id="ARBA00022833"/>
    </source>
</evidence>
<dbReference type="InterPro" id="IPR017907">
    <property type="entry name" value="Znf_RING_CS"/>
</dbReference>
<proteinExistence type="predicted"/>
<evidence type="ECO:0000259" key="7">
    <source>
        <dbReference type="PROSITE" id="PS50157"/>
    </source>
</evidence>
<feature type="domain" description="C2H2-type" evidence="7">
    <location>
        <begin position="56"/>
        <end position="86"/>
    </location>
</feature>
<reference evidence="8 9" key="1">
    <citation type="submission" date="2019-02" db="EMBL/GenBank/DDBJ databases">
        <title>Genome sequencing of the rare red list fungi Phellinidium pouzarii.</title>
        <authorList>
            <person name="Buettner E."/>
            <person name="Kellner H."/>
        </authorList>
    </citation>
    <scope>NUCLEOTIDE SEQUENCE [LARGE SCALE GENOMIC DNA]</scope>
    <source>
        <strain evidence="8 9">DSM 108285</strain>
    </source>
</reference>
<keyword evidence="1" id="KW-0479">Metal-binding</keyword>
<dbReference type="GO" id="GO:0008270">
    <property type="term" value="F:zinc ion binding"/>
    <property type="evidence" value="ECO:0007669"/>
    <property type="project" value="UniProtKB-KW"/>
</dbReference>
<evidence type="ECO:0000256" key="5">
    <source>
        <dbReference type="SAM" id="MobiDB-lite"/>
    </source>
</evidence>
<feature type="compositionally biased region" description="Polar residues" evidence="5">
    <location>
        <begin position="219"/>
        <end position="234"/>
    </location>
</feature>
<feature type="compositionally biased region" description="Acidic residues" evidence="5">
    <location>
        <begin position="178"/>
        <end position="187"/>
    </location>
</feature>
<sequence length="328" mass="35451">MPVWECTSCGRDFSSQSARQAHIDTSLRHPRCERCNRGFLNAVGLRSHLTNSSAHNYCAPCSRDFATQMALQQHLQMAAVHRDEYPDEDSVSNDDSLFDSPWSEEDIANDDNDNDNGEGEDSVLSSGSSTMFGITPRHGESRFSEDLALATTREIFYHMTFGEDAPSVFDDHAASIEDSSESEDDGNDGSFLYRSSSNSEGSSDVDSDFLAHSDDESDTSLQTPYAQSTDILRSTRTPIFPIPTPTTQPAVQTAGNKPALPVSAVSGAPSESDDRVLGVPAAKGDASPGANVGYVCPLCLEQEDELSSAKCGHVFCTSCVSAFIFDRK</sequence>
<name>A0A4V6S133_9AGAM</name>
<comment type="caution">
    <text evidence="8">The sequence shown here is derived from an EMBL/GenBank/DDBJ whole genome shotgun (WGS) entry which is preliminary data.</text>
</comment>
<dbReference type="EMBL" id="SGPK01000530">
    <property type="protein sequence ID" value="THH02953.1"/>
    <property type="molecule type" value="Genomic_DNA"/>
</dbReference>
<evidence type="ECO:0000313" key="9">
    <source>
        <dbReference type="Proteomes" id="UP000308199"/>
    </source>
</evidence>
<feature type="region of interest" description="Disordered" evidence="5">
    <location>
        <begin position="175"/>
        <end position="240"/>
    </location>
</feature>
<dbReference type="Gene3D" id="3.30.160.60">
    <property type="entry name" value="Classic Zinc Finger"/>
    <property type="match status" value="1"/>
</dbReference>
<dbReference type="SUPFAM" id="SSF57850">
    <property type="entry name" value="RING/U-box"/>
    <property type="match status" value="1"/>
</dbReference>
<dbReference type="PROSITE" id="PS00518">
    <property type="entry name" value="ZF_RING_1"/>
    <property type="match status" value="1"/>
</dbReference>
<keyword evidence="2 4" id="KW-0863">Zinc-finger</keyword>
<evidence type="ECO:0000259" key="6">
    <source>
        <dbReference type="PROSITE" id="PS50089"/>
    </source>
</evidence>
<dbReference type="InterPro" id="IPR001841">
    <property type="entry name" value="Znf_RING"/>
</dbReference>
<dbReference type="Gene3D" id="3.30.40.10">
    <property type="entry name" value="Zinc/RING finger domain, C3HC4 (zinc finger)"/>
    <property type="match status" value="1"/>
</dbReference>
<evidence type="ECO:0000256" key="4">
    <source>
        <dbReference type="PROSITE-ProRule" id="PRU00042"/>
    </source>
</evidence>
<keyword evidence="3" id="KW-0862">Zinc</keyword>
<dbReference type="PROSITE" id="PS50157">
    <property type="entry name" value="ZINC_FINGER_C2H2_2"/>
    <property type="match status" value="2"/>
</dbReference>
<feature type="domain" description="RING-type" evidence="6">
    <location>
        <begin position="296"/>
        <end position="320"/>
    </location>
</feature>
<dbReference type="OrthoDB" id="6270329at2759"/>
<organism evidence="8 9">
    <name type="scientific">Phellinidium pouzarii</name>
    <dbReference type="NCBI Taxonomy" id="167371"/>
    <lineage>
        <taxon>Eukaryota</taxon>
        <taxon>Fungi</taxon>
        <taxon>Dikarya</taxon>
        <taxon>Basidiomycota</taxon>
        <taxon>Agaricomycotina</taxon>
        <taxon>Agaricomycetes</taxon>
        <taxon>Hymenochaetales</taxon>
        <taxon>Hymenochaetaceae</taxon>
        <taxon>Phellinidium</taxon>
    </lineage>
</organism>
<dbReference type="CDD" id="cd16449">
    <property type="entry name" value="RING-HC"/>
    <property type="match status" value="1"/>
</dbReference>
<accession>A0A4V6S133</accession>
<dbReference type="PROSITE" id="PS50089">
    <property type="entry name" value="ZF_RING_2"/>
    <property type="match status" value="1"/>
</dbReference>
<feature type="compositionally biased region" description="Acidic residues" evidence="5">
    <location>
        <begin position="102"/>
        <end position="121"/>
    </location>
</feature>
<dbReference type="Proteomes" id="UP000308199">
    <property type="component" value="Unassembled WGS sequence"/>
</dbReference>